<dbReference type="InterPro" id="IPR027417">
    <property type="entry name" value="P-loop_NTPase"/>
</dbReference>
<feature type="transmembrane region" description="Helical" evidence="2">
    <location>
        <begin position="196"/>
        <end position="214"/>
    </location>
</feature>
<keyword evidence="2" id="KW-0812">Transmembrane</keyword>
<sequence length="387" mass="42893">MIILQTGVPGSGKTSSVVNMLMTDESYTHFTDKDGVKKKRPLFVNGIPELKIEHEELSDEQIKSQPFQDFLPYGSLVIIDEAQRLMGTRSAASKVPPFIEALATHRHHGLDIVLITQHPSFLDSFVRRLVQRHMHVSIKPVGRKLYEWNECVDQPDSSVNIAKAIERTFVVPKKSFGMYKSAEVHTKPKRRIPKSLIFVVLFIPLLIGFTLYTINKMSKRFSADEQQTTSTTAASDVDGAEPKTSPATADIGQNLKPEDFVPTLAEKPESKPIYNNVRQVKTFEYPVGCVDGGKSGCTCYSSQGTPLKEITKAMCKDYAKNGLPFNPYKDEQQQAAQQSQTAPQTAYEPENSQVVAMGGQSPKNLMYDGYVEAGQQFAQRGGVVGSP</sequence>
<name>A0A2P7U1P6_9NEIS</name>
<accession>A0A2P7U1P6</accession>
<organism evidence="4 5">
    <name type="scientific">Neisseria iguanae</name>
    <dbReference type="NCBI Taxonomy" id="90242"/>
    <lineage>
        <taxon>Bacteria</taxon>
        <taxon>Pseudomonadati</taxon>
        <taxon>Pseudomonadota</taxon>
        <taxon>Betaproteobacteria</taxon>
        <taxon>Neisseriales</taxon>
        <taxon>Neisseriaceae</taxon>
        <taxon>Neisseria</taxon>
    </lineage>
</organism>
<evidence type="ECO:0000259" key="3">
    <source>
        <dbReference type="Pfam" id="PF05707"/>
    </source>
</evidence>
<dbReference type="SUPFAM" id="SSF52540">
    <property type="entry name" value="P-loop containing nucleoside triphosphate hydrolases"/>
    <property type="match status" value="1"/>
</dbReference>
<evidence type="ECO:0000256" key="2">
    <source>
        <dbReference type="SAM" id="Phobius"/>
    </source>
</evidence>
<feature type="domain" description="Zona occludens toxin N-terminal" evidence="3">
    <location>
        <begin position="1"/>
        <end position="183"/>
    </location>
</feature>
<feature type="compositionally biased region" description="Polar residues" evidence="1">
    <location>
        <begin position="224"/>
        <end position="234"/>
    </location>
</feature>
<feature type="compositionally biased region" description="Low complexity" evidence="1">
    <location>
        <begin position="333"/>
        <end position="346"/>
    </location>
</feature>
<proteinExistence type="predicted"/>
<keyword evidence="5" id="KW-1185">Reference proteome</keyword>
<evidence type="ECO:0000313" key="4">
    <source>
        <dbReference type="EMBL" id="PSJ80900.1"/>
    </source>
</evidence>
<dbReference type="Proteomes" id="UP000241868">
    <property type="component" value="Unassembled WGS sequence"/>
</dbReference>
<dbReference type="InterPro" id="IPR008900">
    <property type="entry name" value="Zot_N"/>
</dbReference>
<feature type="region of interest" description="Disordered" evidence="1">
    <location>
        <begin position="223"/>
        <end position="256"/>
    </location>
</feature>
<dbReference type="Gene3D" id="3.40.50.300">
    <property type="entry name" value="P-loop containing nucleotide triphosphate hydrolases"/>
    <property type="match status" value="1"/>
</dbReference>
<dbReference type="RefSeq" id="WP_106740739.1">
    <property type="nucleotide sequence ID" value="NZ_PXYY01000013.1"/>
</dbReference>
<keyword evidence="2" id="KW-0472">Membrane</keyword>
<reference evidence="4 5" key="1">
    <citation type="submission" date="2018-03" db="EMBL/GenBank/DDBJ databases">
        <title>Neisseria weixii sp. nov., isolated from the intestinal contents of Tibetan Plateau pika (Ochotona curzoniae) in Yushu, Qinghai Province, China.</title>
        <authorList>
            <person name="Gui Z."/>
        </authorList>
    </citation>
    <scope>NUCLEOTIDE SEQUENCE [LARGE SCALE GENOMIC DNA]</scope>
    <source>
        <strain evidence="4 5">ATCC 51483</strain>
    </source>
</reference>
<feature type="region of interest" description="Disordered" evidence="1">
    <location>
        <begin position="326"/>
        <end position="360"/>
    </location>
</feature>
<evidence type="ECO:0000313" key="5">
    <source>
        <dbReference type="Proteomes" id="UP000241868"/>
    </source>
</evidence>
<dbReference type="EMBL" id="PXYY01000013">
    <property type="protein sequence ID" value="PSJ80900.1"/>
    <property type="molecule type" value="Genomic_DNA"/>
</dbReference>
<keyword evidence="2" id="KW-1133">Transmembrane helix</keyword>
<dbReference type="OrthoDB" id="8809170at2"/>
<dbReference type="AlphaFoldDB" id="A0A2P7U1P6"/>
<comment type="caution">
    <text evidence="4">The sequence shown here is derived from an EMBL/GenBank/DDBJ whole genome shotgun (WGS) entry which is preliminary data.</text>
</comment>
<dbReference type="Pfam" id="PF05707">
    <property type="entry name" value="Zot"/>
    <property type="match status" value="1"/>
</dbReference>
<evidence type="ECO:0000256" key="1">
    <source>
        <dbReference type="SAM" id="MobiDB-lite"/>
    </source>
</evidence>
<gene>
    <name evidence="4" type="ORF">C7N83_03745</name>
</gene>
<protein>
    <recommendedName>
        <fullName evidence="3">Zona occludens toxin N-terminal domain-containing protein</fullName>
    </recommendedName>
</protein>